<dbReference type="GO" id="GO:0005975">
    <property type="term" value="P:carbohydrate metabolic process"/>
    <property type="evidence" value="ECO:0007669"/>
    <property type="project" value="InterPro"/>
</dbReference>
<dbReference type="GO" id="GO:0000287">
    <property type="term" value="F:magnesium ion binding"/>
    <property type="evidence" value="ECO:0007669"/>
    <property type="project" value="UniProtKB-UniRule"/>
</dbReference>
<dbReference type="GO" id="GO:0008966">
    <property type="term" value="F:phosphoglucosamine mutase activity"/>
    <property type="evidence" value="ECO:0007669"/>
    <property type="project" value="UniProtKB-UniRule"/>
</dbReference>
<dbReference type="InterPro" id="IPR016055">
    <property type="entry name" value="A-D-PHexomutase_a/b/a-I/II/III"/>
</dbReference>
<dbReference type="Proteomes" id="UP000659904">
    <property type="component" value="Unassembled WGS sequence"/>
</dbReference>
<evidence type="ECO:0000256" key="5">
    <source>
        <dbReference type="ARBA" id="ARBA00023235"/>
    </source>
</evidence>
<dbReference type="InterPro" id="IPR005844">
    <property type="entry name" value="A-D-PHexomutase_a/b/a-I"/>
</dbReference>
<evidence type="ECO:0000313" key="16">
    <source>
        <dbReference type="EMBL" id="GIG01298.1"/>
    </source>
</evidence>
<dbReference type="InterPro" id="IPR005846">
    <property type="entry name" value="A-D-PHexomutase_a/b/a-III"/>
</dbReference>
<keyword evidence="3 9" id="KW-0479">Metal-binding</keyword>
<dbReference type="HAMAP" id="MF_01554_B">
    <property type="entry name" value="GlmM_B"/>
    <property type="match status" value="1"/>
</dbReference>
<feature type="domain" description="Alpha-D-phosphohexomutase alpha/beta/alpha" evidence="13">
    <location>
        <begin position="3"/>
        <end position="133"/>
    </location>
</feature>
<comment type="function">
    <text evidence="9 11">Catalyzes the conversion of glucosamine-6-phosphate to glucosamine-1-phosphate.</text>
</comment>
<feature type="binding site" evidence="9">
    <location>
        <position position="239"/>
    </location>
    <ligand>
        <name>Mg(2+)</name>
        <dbReference type="ChEBI" id="CHEBI:18420"/>
    </ligand>
</feature>
<accession>A0A8J3KE61</accession>
<evidence type="ECO:0000259" key="14">
    <source>
        <dbReference type="Pfam" id="PF02879"/>
    </source>
</evidence>
<evidence type="ECO:0000256" key="7">
    <source>
        <dbReference type="ARBA" id="ARBA00066330"/>
    </source>
</evidence>
<dbReference type="NCBIfam" id="NF008139">
    <property type="entry name" value="PRK10887.1"/>
    <property type="match status" value="1"/>
</dbReference>
<evidence type="ECO:0000256" key="8">
    <source>
        <dbReference type="ARBA" id="ARBA00068193"/>
    </source>
</evidence>
<sequence>MARLFGTDGVRGLANADLSPELALSLAVAAAHTLPDPDREQPPLVVVGRDPRASGEMLEAAVVAGLASAGANVVRVGVLPTPGVAYLTAEVRADFGVMISASHNPMPDNGIKFFAAGGHKLTDEQEDAIEAALGATWTRPTGAAVGRVHDLLDGAEHYTTHLVEATGHPLAGLKVVVDCAHGAASDVAPDAFRGAGAEVIAINAEPDGLNINDECGATHLGPLKAAVVEHGAHLGIAVDGDADRCLAVDASGAEVDGDQIMAILALAMRDAGALVNDTLVATVMSNLGLRIAMREAGITLVETKVGDRYVLEELRAGGFSLGGEQSGHVVFTEHATTGDGVLTGLRLLARVAQTGKSLAELAAVVNRLPQVLINVRVADKAVARAPEILAAVAAAEAQLSGTGRVLLRPSGTEQLVRVMVEASGEDIAQKIAEDIAADVRAASPAA</sequence>
<feature type="domain" description="Alpha-D-phosphohexomutase alpha/beta/alpha" evidence="14">
    <location>
        <begin position="157"/>
        <end position="252"/>
    </location>
</feature>
<dbReference type="PROSITE" id="PS00710">
    <property type="entry name" value="PGM_PMM"/>
    <property type="match status" value="1"/>
</dbReference>
<comment type="caution">
    <text evidence="16">The sequence shown here is derived from an EMBL/GenBank/DDBJ whole genome shotgun (WGS) entry which is preliminary data.</text>
</comment>
<comment type="similarity">
    <text evidence="1 9 10">Belongs to the phosphohexose mutase family.</text>
</comment>
<evidence type="ECO:0000256" key="3">
    <source>
        <dbReference type="ARBA" id="ARBA00022723"/>
    </source>
</evidence>
<evidence type="ECO:0000259" key="15">
    <source>
        <dbReference type="Pfam" id="PF02880"/>
    </source>
</evidence>
<feature type="modified residue" description="Phosphoserine" evidence="9">
    <location>
        <position position="102"/>
    </location>
</feature>
<keyword evidence="5 9" id="KW-0413">Isomerase</keyword>
<dbReference type="Pfam" id="PF02880">
    <property type="entry name" value="PGM_PMM_III"/>
    <property type="match status" value="1"/>
</dbReference>
<dbReference type="NCBIfam" id="TIGR01455">
    <property type="entry name" value="glmM"/>
    <property type="match status" value="1"/>
</dbReference>
<dbReference type="GO" id="GO:0005829">
    <property type="term" value="C:cytosol"/>
    <property type="evidence" value="ECO:0007669"/>
    <property type="project" value="TreeGrafter"/>
</dbReference>
<dbReference type="InterPro" id="IPR005845">
    <property type="entry name" value="A-D-PHexomutase_a/b/a-II"/>
</dbReference>
<evidence type="ECO:0000259" key="13">
    <source>
        <dbReference type="Pfam" id="PF02878"/>
    </source>
</evidence>
<organism evidence="16 17">
    <name type="scientific">Catellatospora citrea</name>
    <dbReference type="NCBI Taxonomy" id="53366"/>
    <lineage>
        <taxon>Bacteria</taxon>
        <taxon>Bacillati</taxon>
        <taxon>Actinomycetota</taxon>
        <taxon>Actinomycetes</taxon>
        <taxon>Micromonosporales</taxon>
        <taxon>Micromonosporaceae</taxon>
        <taxon>Catellatospora</taxon>
    </lineage>
</organism>
<feature type="binding site" description="via phosphate group" evidence="9">
    <location>
        <position position="102"/>
    </location>
    <ligand>
        <name>Mg(2+)</name>
        <dbReference type="ChEBI" id="CHEBI:18420"/>
    </ligand>
</feature>
<dbReference type="PANTHER" id="PTHR42946">
    <property type="entry name" value="PHOSPHOHEXOSE MUTASE"/>
    <property type="match status" value="1"/>
</dbReference>
<dbReference type="InterPro" id="IPR050060">
    <property type="entry name" value="Phosphoglucosamine_mutase"/>
</dbReference>
<dbReference type="PANTHER" id="PTHR42946:SF1">
    <property type="entry name" value="PHOSPHOGLUCOMUTASE (ALPHA-D-GLUCOSE-1,6-BISPHOSPHATE-DEPENDENT)"/>
    <property type="match status" value="1"/>
</dbReference>
<dbReference type="GO" id="GO:0009252">
    <property type="term" value="P:peptidoglycan biosynthetic process"/>
    <property type="evidence" value="ECO:0007669"/>
    <property type="project" value="TreeGrafter"/>
</dbReference>
<comment type="catalytic activity">
    <reaction evidence="6 9 11">
        <text>alpha-D-glucosamine 1-phosphate = D-glucosamine 6-phosphate</text>
        <dbReference type="Rhea" id="RHEA:23424"/>
        <dbReference type="ChEBI" id="CHEBI:58516"/>
        <dbReference type="ChEBI" id="CHEBI:58725"/>
        <dbReference type="EC" id="5.4.2.10"/>
    </reaction>
</comment>
<dbReference type="AlphaFoldDB" id="A0A8J3KE61"/>
<dbReference type="InterPro" id="IPR036900">
    <property type="entry name" value="A-D-PHexomutase_C_sf"/>
</dbReference>
<dbReference type="InterPro" id="IPR005841">
    <property type="entry name" value="Alpha-D-phosphohexomutase_SF"/>
</dbReference>
<reference evidence="16 17" key="1">
    <citation type="submission" date="2021-01" db="EMBL/GenBank/DDBJ databases">
        <title>Whole genome shotgun sequence of Catellatospora citrea NBRC 14495.</title>
        <authorList>
            <person name="Komaki H."/>
            <person name="Tamura T."/>
        </authorList>
    </citation>
    <scope>NUCLEOTIDE SEQUENCE [LARGE SCALE GENOMIC DNA]</scope>
    <source>
        <strain evidence="16 17">NBRC 14495</strain>
    </source>
</reference>
<dbReference type="InterPro" id="IPR005843">
    <property type="entry name" value="A-D-PHexomutase_C"/>
</dbReference>
<dbReference type="Pfam" id="PF02879">
    <property type="entry name" value="PGM_PMM_II"/>
    <property type="match status" value="1"/>
</dbReference>
<dbReference type="CDD" id="cd05802">
    <property type="entry name" value="GlmM"/>
    <property type="match status" value="1"/>
</dbReference>
<dbReference type="FunFam" id="3.40.120.10:FF:000001">
    <property type="entry name" value="Phosphoglucosamine mutase"/>
    <property type="match status" value="1"/>
</dbReference>
<dbReference type="Gene3D" id="3.30.310.50">
    <property type="entry name" value="Alpha-D-phosphohexomutase, C-terminal domain"/>
    <property type="match status" value="1"/>
</dbReference>
<dbReference type="SUPFAM" id="SSF53738">
    <property type="entry name" value="Phosphoglucomutase, first 3 domains"/>
    <property type="match status" value="3"/>
</dbReference>
<dbReference type="GO" id="GO:0004615">
    <property type="term" value="F:phosphomannomutase activity"/>
    <property type="evidence" value="ECO:0007669"/>
    <property type="project" value="TreeGrafter"/>
</dbReference>
<evidence type="ECO:0000259" key="12">
    <source>
        <dbReference type="Pfam" id="PF00408"/>
    </source>
</evidence>
<comment type="PTM">
    <text evidence="9">Activated by phosphorylation.</text>
</comment>
<dbReference type="FunFam" id="3.40.120.10:FF:000002">
    <property type="entry name" value="Phosphoglucosamine mutase"/>
    <property type="match status" value="1"/>
</dbReference>
<name>A0A8J3KE61_9ACTN</name>
<evidence type="ECO:0000313" key="17">
    <source>
        <dbReference type="Proteomes" id="UP000659904"/>
    </source>
</evidence>
<dbReference type="FunFam" id="3.30.310.50:FF:000001">
    <property type="entry name" value="Phosphoglucosamine mutase"/>
    <property type="match status" value="1"/>
</dbReference>
<protein>
    <recommendedName>
        <fullName evidence="8 9">Phosphoglucosamine mutase</fullName>
        <ecNumber evidence="7 9">5.4.2.10</ecNumber>
    </recommendedName>
</protein>
<dbReference type="EMBL" id="BONH01000038">
    <property type="protein sequence ID" value="GIG01298.1"/>
    <property type="molecule type" value="Genomic_DNA"/>
</dbReference>
<feature type="binding site" evidence="9">
    <location>
        <position position="243"/>
    </location>
    <ligand>
        <name>Mg(2+)</name>
        <dbReference type="ChEBI" id="CHEBI:18420"/>
    </ligand>
</feature>
<keyword evidence="17" id="KW-1185">Reference proteome</keyword>
<evidence type="ECO:0000256" key="1">
    <source>
        <dbReference type="ARBA" id="ARBA00010231"/>
    </source>
</evidence>
<keyword evidence="2 9" id="KW-0597">Phosphoprotein</keyword>
<evidence type="ECO:0000256" key="6">
    <source>
        <dbReference type="ARBA" id="ARBA00050364"/>
    </source>
</evidence>
<dbReference type="EC" id="5.4.2.10" evidence="7 9"/>
<gene>
    <name evidence="9 16" type="primary">glmM</name>
    <name evidence="16" type="ORF">Cci01nite_63910</name>
</gene>
<dbReference type="RefSeq" id="WP_120317094.1">
    <property type="nucleotide sequence ID" value="NZ_BONH01000038.1"/>
</dbReference>
<evidence type="ECO:0000256" key="11">
    <source>
        <dbReference type="RuleBase" id="RU004327"/>
    </source>
</evidence>
<evidence type="ECO:0000256" key="9">
    <source>
        <dbReference type="HAMAP-Rule" id="MF_01554"/>
    </source>
</evidence>
<feature type="domain" description="Alpha-D-phosphohexomutase alpha/beta/alpha" evidence="15">
    <location>
        <begin position="256"/>
        <end position="365"/>
    </location>
</feature>
<comment type="cofactor">
    <cofactor evidence="9">
        <name>Mg(2+)</name>
        <dbReference type="ChEBI" id="CHEBI:18420"/>
    </cofactor>
    <text evidence="9">Binds 1 Mg(2+) ion per subunit.</text>
</comment>
<dbReference type="GO" id="GO:0006048">
    <property type="term" value="P:UDP-N-acetylglucosamine biosynthetic process"/>
    <property type="evidence" value="ECO:0007669"/>
    <property type="project" value="TreeGrafter"/>
</dbReference>
<keyword evidence="4 9" id="KW-0460">Magnesium</keyword>
<feature type="domain" description="Alpha-D-phosphohexomutase C-terminal" evidence="12">
    <location>
        <begin position="372"/>
        <end position="437"/>
    </location>
</feature>
<feature type="active site" description="Phosphoserine intermediate" evidence="9">
    <location>
        <position position="102"/>
    </location>
</feature>
<feature type="binding site" evidence="9">
    <location>
        <position position="241"/>
    </location>
    <ligand>
        <name>Mg(2+)</name>
        <dbReference type="ChEBI" id="CHEBI:18420"/>
    </ligand>
</feature>
<dbReference type="PRINTS" id="PR00509">
    <property type="entry name" value="PGMPMM"/>
</dbReference>
<dbReference type="InterPro" id="IPR006352">
    <property type="entry name" value="GlmM_bact"/>
</dbReference>
<dbReference type="Gene3D" id="3.40.120.10">
    <property type="entry name" value="Alpha-D-Glucose-1,6-Bisphosphate, subunit A, domain 3"/>
    <property type="match status" value="3"/>
</dbReference>
<evidence type="ECO:0000256" key="10">
    <source>
        <dbReference type="RuleBase" id="RU004326"/>
    </source>
</evidence>
<dbReference type="Pfam" id="PF02878">
    <property type="entry name" value="PGM_PMM_I"/>
    <property type="match status" value="1"/>
</dbReference>
<dbReference type="InterPro" id="IPR016066">
    <property type="entry name" value="A-D-PHexomutase_CS"/>
</dbReference>
<dbReference type="SUPFAM" id="SSF55957">
    <property type="entry name" value="Phosphoglucomutase, C-terminal domain"/>
    <property type="match status" value="1"/>
</dbReference>
<dbReference type="Pfam" id="PF00408">
    <property type="entry name" value="PGM_PMM_IV"/>
    <property type="match status" value="1"/>
</dbReference>
<evidence type="ECO:0000256" key="2">
    <source>
        <dbReference type="ARBA" id="ARBA00022553"/>
    </source>
</evidence>
<evidence type="ECO:0000256" key="4">
    <source>
        <dbReference type="ARBA" id="ARBA00022842"/>
    </source>
</evidence>
<proteinExistence type="inferred from homology"/>